<evidence type="ECO:0000313" key="14">
    <source>
        <dbReference type="Proteomes" id="UP000005233"/>
    </source>
</evidence>
<dbReference type="InterPro" id="IPR027417">
    <property type="entry name" value="P-loop_NTPase"/>
</dbReference>
<dbReference type="Gene3D" id="3.40.50.300">
    <property type="entry name" value="P-loop containing nucleotide triphosphate hydrolases"/>
    <property type="match status" value="1"/>
</dbReference>
<evidence type="ECO:0000256" key="8">
    <source>
        <dbReference type="ARBA" id="ARBA00022840"/>
    </source>
</evidence>
<keyword evidence="8 11" id="KW-0067">ATP-binding</keyword>
<dbReference type="KEGG" id="mez:Mtc_0889"/>
<dbReference type="PANTHER" id="PTHR10344">
    <property type="entry name" value="THYMIDYLATE KINASE"/>
    <property type="match status" value="1"/>
</dbReference>
<evidence type="ECO:0000256" key="1">
    <source>
        <dbReference type="ARBA" id="ARBA00009776"/>
    </source>
</evidence>
<dbReference type="GO" id="GO:0004798">
    <property type="term" value="F:dTMP kinase activity"/>
    <property type="evidence" value="ECO:0007669"/>
    <property type="project" value="UniProtKB-UniRule"/>
</dbReference>
<evidence type="ECO:0000256" key="9">
    <source>
        <dbReference type="ARBA" id="ARBA00029962"/>
    </source>
</evidence>
<dbReference type="NCBIfam" id="TIGR00041">
    <property type="entry name" value="DTMP_kinase"/>
    <property type="match status" value="1"/>
</dbReference>
<evidence type="ECO:0000256" key="10">
    <source>
        <dbReference type="ARBA" id="ARBA00048743"/>
    </source>
</evidence>
<dbReference type="Pfam" id="PF02223">
    <property type="entry name" value="Thymidylate_kin"/>
    <property type="match status" value="1"/>
</dbReference>
<dbReference type="HOGENOM" id="CLU_049131_1_3_2"/>
<comment type="similarity">
    <text evidence="1 11">Belongs to the thymidylate kinase family.</text>
</comment>
<dbReference type="EC" id="2.7.4.9" evidence="2 11"/>
<dbReference type="AlphaFoldDB" id="H8I492"/>
<gene>
    <name evidence="11 13" type="primary">tmk</name>
    <name evidence="13" type="ordered locus">Mtc_0889</name>
</gene>
<dbReference type="InterPro" id="IPR018095">
    <property type="entry name" value="Thymidylate_kin_CS"/>
</dbReference>
<evidence type="ECO:0000256" key="5">
    <source>
        <dbReference type="ARBA" id="ARBA00022727"/>
    </source>
</evidence>
<dbReference type="STRING" id="1041930.Mtc_0889"/>
<evidence type="ECO:0000256" key="2">
    <source>
        <dbReference type="ARBA" id="ARBA00012980"/>
    </source>
</evidence>
<feature type="domain" description="Thymidylate kinase-like" evidence="12">
    <location>
        <begin position="10"/>
        <end position="191"/>
    </location>
</feature>
<evidence type="ECO:0000256" key="4">
    <source>
        <dbReference type="ARBA" id="ARBA00022679"/>
    </source>
</evidence>
<dbReference type="OrthoDB" id="43083at2157"/>
<evidence type="ECO:0000256" key="6">
    <source>
        <dbReference type="ARBA" id="ARBA00022741"/>
    </source>
</evidence>
<dbReference type="GO" id="GO:0005524">
    <property type="term" value="F:ATP binding"/>
    <property type="evidence" value="ECO:0007669"/>
    <property type="project" value="UniProtKB-UniRule"/>
</dbReference>
<keyword evidence="7 11" id="KW-0418">Kinase</keyword>
<keyword evidence="4 11" id="KW-0808">Transferase</keyword>
<keyword evidence="6 11" id="KW-0547">Nucleotide-binding</keyword>
<evidence type="ECO:0000259" key="12">
    <source>
        <dbReference type="Pfam" id="PF02223"/>
    </source>
</evidence>
<dbReference type="GO" id="GO:0005737">
    <property type="term" value="C:cytoplasm"/>
    <property type="evidence" value="ECO:0007669"/>
    <property type="project" value="TreeGrafter"/>
</dbReference>
<accession>H8I492</accession>
<name>H8I492_METCZ</name>
<dbReference type="PANTHER" id="PTHR10344:SF4">
    <property type="entry name" value="UMP-CMP KINASE 2, MITOCHONDRIAL"/>
    <property type="match status" value="1"/>
</dbReference>
<comment type="catalytic activity">
    <reaction evidence="10 11">
        <text>dTMP + ATP = dTDP + ADP</text>
        <dbReference type="Rhea" id="RHEA:13517"/>
        <dbReference type="ChEBI" id="CHEBI:30616"/>
        <dbReference type="ChEBI" id="CHEBI:58369"/>
        <dbReference type="ChEBI" id="CHEBI:63528"/>
        <dbReference type="ChEBI" id="CHEBI:456216"/>
        <dbReference type="EC" id="2.7.4.9"/>
    </reaction>
</comment>
<organism evidence="13 14">
    <name type="scientific">Methanocella conradii (strain DSM 24694 / JCM 17849 / CGMCC 1.5162 / HZ254)</name>
    <dbReference type="NCBI Taxonomy" id="1041930"/>
    <lineage>
        <taxon>Archaea</taxon>
        <taxon>Methanobacteriati</taxon>
        <taxon>Methanobacteriota</taxon>
        <taxon>Stenosarchaea group</taxon>
        <taxon>Methanomicrobia</taxon>
        <taxon>Methanocellales</taxon>
        <taxon>Methanocellaceae</taxon>
        <taxon>Methanocella</taxon>
    </lineage>
</organism>
<dbReference type="GO" id="GO:0006233">
    <property type="term" value="P:dTDP biosynthetic process"/>
    <property type="evidence" value="ECO:0007669"/>
    <property type="project" value="InterPro"/>
</dbReference>
<dbReference type="PROSITE" id="PS01331">
    <property type="entry name" value="THYMIDYLATE_KINASE"/>
    <property type="match status" value="1"/>
</dbReference>
<dbReference type="GO" id="GO:0006235">
    <property type="term" value="P:dTTP biosynthetic process"/>
    <property type="evidence" value="ECO:0007669"/>
    <property type="project" value="UniProtKB-UniRule"/>
</dbReference>
<dbReference type="InterPro" id="IPR018094">
    <property type="entry name" value="Thymidylate_kinase"/>
</dbReference>
<proteinExistence type="inferred from homology"/>
<dbReference type="CDD" id="cd01672">
    <property type="entry name" value="TMPK"/>
    <property type="match status" value="1"/>
</dbReference>
<dbReference type="InterPro" id="IPR039430">
    <property type="entry name" value="Thymidylate_kin-like_dom"/>
</dbReference>
<keyword evidence="5 11" id="KW-0545">Nucleotide biosynthesis</keyword>
<dbReference type="GO" id="GO:0006227">
    <property type="term" value="P:dUDP biosynthetic process"/>
    <property type="evidence" value="ECO:0007669"/>
    <property type="project" value="TreeGrafter"/>
</dbReference>
<keyword evidence="14" id="KW-1185">Reference proteome</keyword>
<dbReference type="HAMAP" id="MF_00165">
    <property type="entry name" value="Thymidylate_kinase"/>
    <property type="match status" value="1"/>
</dbReference>
<dbReference type="Proteomes" id="UP000005233">
    <property type="component" value="Chromosome"/>
</dbReference>
<evidence type="ECO:0000256" key="11">
    <source>
        <dbReference type="HAMAP-Rule" id="MF_00165"/>
    </source>
</evidence>
<reference evidence="13 14" key="1">
    <citation type="journal article" date="2012" name="J. Bacteriol.">
        <title>Complete genome sequence of a thermophilic methanogen, Methanocella conradii HZ254, isolated from Chinese rice field soil.</title>
        <authorList>
            <person name="Lu Z."/>
            <person name="Lu Y."/>
        </authorList>
    </citation>
    <scope>NUCLEOTIDE SEQUENCE [LARGE SCALE GENOMIC DNA]</scope>
    <source>
        <strain evidence="14">DSM 24694 / JCM 17849 / CGMCC 1.5162 / HZ254</strain>
    </source>
</reference>
<evidence type="ECO:0000313" key="13">
    <source>
        <dbReference type="EMBL" id="AFC99649.1"/>
    </source>
</evidence>
<evidence type="ECO:0000256" key="3">
    <source>
        <dbReference type="ARBA" id="ARBA00013355"/>
    </source>
</evidence>
<protein>
    <recommendedName>
        <fullName evidence="3 11">Probable thymidylate kinase</fullName>
        <ecNumber evidence="2 11">2.7.4.9</ecNumber>
    </recommendedName>
    <alternativeName>
        <fullName evidence="9 11">dTMP kinase</fullName>
    </alternativeName>
</protein>
<dbReference type="EMBL" id="CP003243">
    <property type="protein sequence ID" value="AFC99649.1"/>
    <property type="molecule type" value="Genomic_DNA"/>
</dbReference>
<sequence>MAQKGILISVEGIDGTGKTTQVRLLKEWLDKRGKDAVALKEPTQGRYGREIARLASSGGLKDPRKELELFMLDRMEDVKENILPALEAGKVVIMDRYYLSNIAYQGARGLDPMKIKEENEKFSPVPDLIIILDIDPRLSMARVNARKGVVGHFENEAYLRRVREIFLRIGESPNAVVIDASGPVEEVHRKIVEAIEKRLNI</sequence>
<feature type="binding site" evidence="11">
    <location>
        <begin position="12"/>
        <end position="19"/>
    </location>
    <ligand>
        <name>ATP</name>
        <dbReference type="ChEBI" id="CHEBI:30616"/>
    </ligand>
</feature>
<dbReference type="SUPFAM" id="SSF52540">
    <property type="entry name" value="P-loop containing nucleoside triphosphate hydrolases"/>
    <property type="match status" value="1"/>
</dbReference>
<dbReference type="eggNOG" id="arCOG01891">
    <property type="taxonomic scope" value="Archaea"/>
</dbReference>
<evidence type="ECO:0000256" key="7">
    <source>
        <dbReference type="ARBA" id="ARBA00022777"/>
    </source>
</evidence>